<protein>
    <submittedName>
        <fullName evidence="2">Uncharacterized protein</fullName>
    </submittedName>
</protein>
<evidence type="ECO:0000256" key="1">
    <source>
        <dbReference type="SAM" id="MobiDB-lite"/>
    </source>
</evidence>
<dbReference type="AlphaFoldDB" id="A0A1B6I036"/>
<feature type="non-terminal residue" evidence="2">
    <location>
        <position position="1"/>
    </location>
</feature>
<feature type="compositionally biased region" description="Low complexity" evidence="1">
    <location>
        <begin position="22"/>
        <end position="57"/>
    </location>
</feature>
<accession>A0A1B6I036</accession>
<feature type="region of interest" description="Disordered" evidence="1">
    <location>
        <begin position="128"/>
        <end position="154"/>
    </location>
</feature>
<proteinExistence type="predicted"/>
<organism evidence="2">
    <name type="scientific">Homalodisca liturata</name>
    <dbReference type="NCBI Taxonomy" id="320908"/>
    <lineage>
        <taxon>Eukaryota</taxon>
        <taxon>Metazoa</taxon>
        <taxon>Ecdysozoa</taxon>
        <taxon>Arthropoda</taxon>
        <taxon>Hexapoda</taxon>
        <taxon>Insecta</taxon>
        <taxon>Pterygota</taxon>
        <taxon>Neoptera</taxon>
        <taxon>Paraneoptera</taxon>
        <taxon>Hemiptera</taxon>
        <taxon>Auchenorrhyncha</taxon>
        <taxon>Membracoidea</taxon>
        <taxon>Cicadellidae</taxon>
        <taxon>Cicadellinae</taxon>
        <taxon>Proconiini</taxon>
        <taxon>Homalodisca</taxon>
    </lineage>
</organism>
<sequence>PSVPRVPPQFAQKMPAEGIASPMAPGYPQAAGAAPAQQRPTAAVPGRMPGAMPMRPGYPSVAPQSPLQGSIPAPNVLRTGSAQTAGIPGSVRPAAARPHLGAAMPSPGPSPIGYPGATSIPSKFAMEGFGRQRSSPPISAVSSPVSQSIPHPQVSNTLEKLHITNMPSSRPNPIDSAAIVRNFDALVSMIRERAAS</sequence>
<evidence type="ECO:0000313" key="2">
    <source>
        <dbReference type="EMBL" id="JAS80280.1"/>
    </source>
</evidence>
<feature type="compositionally biased region" description="Low complexity" evidence="1">
    <location>
        <begin position="134"/>
        <end position="150"/>
    </location>
</feature>
<feature type="non-terminal residue" evidence="2">
    <location>
        <position position="196"/>
    </location>
</feature>
<gene>
    <name evidence="2" type="ORF">g.56891</name>
</gene>
<feature type="region of interest" description="Disordered" evidence="1">
    <location>
        <begin position="1"/>
        <end position="110"/>
    </location>
</feature>
<name>A0A1B6I036_9HEMI</name>
<dbReference type="EMBL" id="GECU01027426">
    <property type="protein sequence ID" value="JAS80280.1"/>
    <property type="molecule type" value="Transcribed_RNA"/>
</dbReference>
<reference evidence="2" key="1">
    <citation type="submission" date="2015-11" db="EMBL/GenBank/DDBJ databases">
        <title>De novo transcriptome assembly of four potential Pierce s Disease insect vectors from Arizona vineyards.</title>
        <authorList>
            <person name="Tassone E.E."/>
        </authorList>
    </citation>
    <scope>NUCLEOTIDE SEQUENCE</scope>
</reference>